<sequence length="305" mass="33708">MDRLKREDWVSIILEQRLRNPGRPRELAARRKRRDRWQQEKLVILAVDHPARRETGGGGDPWAMADRGELLHRIASVLMQSGIDGLLATPDLFDELFLLNEWVMEQGGPDFLEGKVLVGSMNRGGLAGTSFELDDFVTAYPAAEIERMGLDAGKLLLRLDPKDRDCARTLAYCNDALNALADRGLPQFLEPLSIPRKPDEMVRLVGVASGLGRTTEGRWLKLPMTAQFRRVARATTCPIVLLGGGKPGRTEELVEDVKRCLEAGPHVRGLMIGRGVLFPEDGEAPESVAARLAEAVHGQPVKEVV</sequence>
<dbReference type="InterPro" id="IPR013785">
    <property type="entry name" value="Aldolase_TIM"/>
</dbReference>
<organism evidence="2 3">
    <name type="scientific">Paludifilum halophilum</name>
    <dbReference type="NCBI Taxonomy" id="1642702"/>
    <lineage>
        <taxon>Bacteria</taxon>
        <taxon>Bacillati</taxon>
        <taxon>Bacillota</taxon>
        <taxon>Bacilli</taxon>
        <taxon>Bacillales</taxon>
        <taxon>Thermoactinomycetaceae</taxon>
        <taxon>Paludifilum</taxon>
    </lineage>
</organism>
<proteinExistence type="predicted"/>
<dbReference type="AlphaFoldDB" id="A0A235B530"/>
<gene>
    <name evidence="2" type="ORF">CHM34_10815</name>
</gene>
<dbReference type="EMBL" id="NOWF01000006">
    <property type="protein sequence ID" value="OYD07393.1"/>
    <property type="molecule type" value="Genomic_DNA"/>
</dbReference>
<dbReference type="RefSeq" id="WP_094264629.1">
    <property type="nucleotide sequence ID" value="NZ_NOWF01000006.1"/>
</dbReference>
<keyword evidence="3" id="KW-1185">Reference proteome</keyword>
<reference evidence="2 3" key="1">
    <citation type="submission" date="2017-07" db="EMBL/GenBank/DDBJ databases">
        <title>The genome sequence of Paludifilum halophilum highlights mechanisms for microbial adaptation to high salt environemnts.</title>
        <authorList>
            <person name="Belbahri L."/>
        </authorList>
    </citation>
    <scope>NUCLEOTIDE SEQUENCE [LARGE SCALE GENOMIC DNA]</scope>
    <source>
        <strain evidence="2 3">DSM 102817</strain>
    </source>
</reference>
<dbReference type="Proteomes" id="UP000215459">
    <property type="component" value="Unassembled WGS sequence"/>
</dbReference>
<dbReference type="OrthoDB" id="5915071at2"/>
<protein>
    <recommendedName>
        <fullName evidence="1">Cgl0159-like domain-containing protein</fullName>
    </recommendedName>
</protein>
<dbReference type="SUPFAM" id="SSF51569">
    <property type="entry name" value="Aldolase"/>
    <property type="match status" value="1"/>
</dbReference>
<evidence type="ECO:0000259" key="1">
    <source>
        <dbReference type="Pfam" id="PF22649"/>
    </source>
</evidence>
<evidence type="ECO:0000313" key="3">
    <source>
        <dbReference type="Proteomes" id="UP000215459"/>
    </source>
</evidence>
<comment type="caution">
    <text evidence="2">The sequence shown here is derived from an EMBL/GenBank/DDBJ whole genome shotgun (WGS) entry which is preliminary data.</text>
</comment>
<name>A0A235B530_9BACL</name>
<dbReference type="Gene3D" id="3.20.20.70">
    <property type="entry name" value="Aldolase class I"/>
    <property type="match status" value="1"/>
</dbReference>
<feature type="domain" description="Cgl0159-like" evidence="1">
    <location>
        <begin position="41"/>
        <end position="289"/>
    </location>
</feature>
<accession>A0A235B530</accession>
<dbReference type="Pfam" id="PF22649">
    <property type="entry name" value="Cgl0159"/>
    <property type="match status" value="1"/>
</dbReference>
<evidence type="ECO:0000313" key="2">
    <source>
        <dbReference type="EMBL" id="OYD07393.1"/>
    </source>
</evidence>
<dbReference type="InterPro" id="IPR054574">
    <property type="entry name" value="Cgl0159_dom"/>
</dbReference>